<dbReference type="AlphaFoldDB" id="A0ABD3AJ26"/>
<feature type="transmembrane region" description="Helical" evidence="2">
    <location>
        <begin position="132"/>
        <end position="155"/>
    </location>
</feature>
<gene>
    <name evidence="3" type="ORF">ACH5RR_010478</name>
</gene>
<evidence type="ECO:0000256" key="2">
    <source>
        <dbReference type="SAM" id="Phobius"/>
    </source>
</evidence>
<organism evidence="3 4">
    <name type="scientific">Cinchona calisaya</name>
    <dbReference type="NCBI Taxonomy" id="153742"/>
    <lineage>
        <taxon>Eukaryota</taxon>
        <taxon>Viridiplantae</taxon>
        <taxon>Streptophyta</taxon>
        <taxon>Embryophyta</taxon>
        <taxon>Tracheophyta</taxon>
        <taxon>Spermatophyta</taxon>
        <taxon>Magnoliopsida</taxon>
        <taxon>eudicotyledons</taxon>
        <taxon>Gunneridae</taxon>
        <taxon>Pentapetalae</taxon>
        <taxon>asterids</taxon>
        <taxon>lamiids</taxon>
        <taxon>Gentianales</taxon>
        <taxon>Rubiaceae</taxon>
        <taxon>Cinchonoideae</taxon>
        <taxon>Cinchoneae</taxon>
        <taxon>Cinchona</taxon>
    </lineage>
</organism>
<name>A0ABD3AJ26_9GENT</name>
<reference evidence="3 4" key="1">
    <citation type="submission" date="2024-11" db="EMBL/GenBank/DDBJ databases">
        <title>A near-complete genome assembly of Cinchona calisaya.</title>
        <authorList>
            <person name="Lian D.C."/>
            <person name="Zhao X.W."/>
            <person name="Wei L."/>
        </authorList>
    </citation>
    <scope>NUCLEOTIDE SEQUENCE [LARGE SCALE GENOMIC DNA]</scope>
    <source>
        <tissue evidence="3">Nenye</tissue>
    </source>
</reference>
<evidence type="ECO:0000313" key="4">
    <source>
        <dbReference type="Proteomes" id="UP001630127"/>
    </source>
</evidence>
<keyword evidence="2" id="KW-1133">Transmembrane helix</keyword>
<proteinExistence type="predicted"/>
<evidence type="ECO:0008006" key="5">
    <source>
        <dbReference type="Google" id="ProtNLM"/>
    </source>
</evidence>
<feature type="transmembrane region" description="Helical" evidence="2">
    <location>
        <begin position="187"/>
        <end position="210"/>
    </location>
</feature>
<feature type="transmembrane region" description="Helical" evidence="2">
    <location>
        <begin position="101"/>
        <end position="120"/>
    </location>
</feature>
<evidence type="ECO:0000256" key="1">
    <source>
        <dbReference type="SAM" id="MobiDB-lite"/>
    </source>
</evidence>
<accession>A0ABD3AJ26</accession>
<feature type="transmembrane region" description="Helical" evidence="2">
    <location>
        <begin position="21"/>
        <end position="41"/>
    </location>
</feature>
<feature type="compositionally biased region" description="Polar residues" evidence="1">
    <location>
        <begin position="269"/>
        <end position="287"/>
    </location>
</feature>
<keyword evidence="2" id="KW-0472">Membrane</keyword>
<protein>
    <recommendedName>
        <fullName evidence="5">Tetraspanin-18</fullName>
    </recommendedName>
</protein>
<keyword evidence="4" id="KW-1185">Reference proteome</keyword>
<evidence type="ECO:0000313" key="3">
    <source>
        <dbReference type="EMBL" id="KAL3531156.1"/>
    </source>
</evidence>
<comment type="caution">
    <text evidence="3">The sequence shown here is derived from an EMBL/GenBank/DDBJ whole genome shotgun (WGS) entry which is preliminary data.</text>
</comment>
<feature type="region of interest" description="Disordered" evidence="1">
    <location>
        <begin position="265"/>
        <end position="287"/>
    </location>
</feature>
<sequence length="287" mass="32307">MGQQQRGPSCCQICLAFILKFLNYLQTLMGVSIIISSSLMLNRWQHHNSSNPPPPPPPPPLHSHPAPSPFYFSPDVVFLEAAGHLDLDGLQFTFHSLPAPWFIYAFMGVGILLCCITCIGHVAAEAINGCCLCFYAMLTTLFILLELSLVTFIAIDRQWEKDLPIDSTGELDRLRAFVEKNRDVCEWVGIAVIVIQVLSFLLSIILRVLVNQKVDFKDERDYDIRERPWEPLLHPHSPGSGSIRADGRGTHSDIWSSRMREKYGLSGADSKQNLRNQNASIDQNPRH</sequence>
<keyword evidence="2" id="KW-0812">Transmembrane</keyword>
<dbReference type="EMBL" id="JBJUIK010000004">
    <property type="protein sequence ID" value="KAL3531156.1"/>
    <property type="molecule type" value="Genomic_DNA"/>
</dbReference>
<dbReference type="Proteomes" id="UP001630127">
    <property type="component" value="Unassembled WGS sequence"/>
</dbReference>